<evidence type="ECO:0000313" key="2">
    <source>
        <dbReference type="Proteomes" id="UP000177507"/>
    </source>
</evidence>
<name>A0A1F8ETT9_9BACT</name>
<dbReference type="EMBL" id="MGJI01000022">
    <property type="protein sequence ID" value="OGN04282.1"/>
    <property type="molecule type" value="Genomic_DNA"/>
</dbReference>
<proteinExistence type="predicted"/>
<protein>
    <submittedName>
        <fullName evidence="1">Uncharacterized protein</fullName>
    </submittedName>
</protein>
<accession>A0A1F8ETT9</accession>
<comment type="caution">
    <text evidence="1">The sequence shown here is derived from an EMBL/GenBank/DDBJ whole genome shotgun (WGS) entry which is preliminary data.</text>
</comment>
<dbReference type="AlphaFoldDB" id="A0A1F8ETT9"/>
<dbReference type="Proteomes" id="UP000177507">
    <property type="component" value="Unassembled WGS sequence"/>
</dbReference>
<evidence type="ECO:0000313" key="1">
    <source>
        <dbReference type="EMBL" id="OGN04282.1"/>
    </source>
</evidence>
<gene>
    <name evidence="1" type="ORF">A2831_01085</name>
</gene>
<organism evidence="1 2">
    <name type="scientific">Candidatus Yanofskybacteria bacterium RIFCSPHIGHO2_01_FULL_44_17</name>
    <dbReference type="NCBI Taxonomy" id="1802668"/>
    <lineage>
        <taxon>Bacteria</taxon>
        <taxon>Candidatus Yanofskyibacteriota</taxon>
    </lineage>
</organism>
<reference evidence="1 2" key="1">
    <citation type="journal article" date="2016" name="Nat. Commun.">
        <title>Thousands of microbial genomes shed light on interconnected biogeochemical processes in an aquifer system.</title>
        <authorList>
            <person name="Anantharaman K."/>
            <person name="Brown C.T."/>
            <person name="Hug L.A."/>
            <person name="Sharon I."/>
            <person name="Castelle C.J."/>
            <person name="Probst A.J."/>
            <person name="Thomas B.C."/>
            <person name="Singh A."/>
            <person name="Wilkins M.J."/>
            <person name="Karaoz U."/>
            <person name="Brodie E.L."/>
            <person name="Williams K.H."/>
            <person name="Hubbard S.S."/>
            <person name="Banfield J.F."/>
        </authorList>
    </citation>
    <scope>NUCLEOTIDE SEQUENCE [LARGE SCALE GENOMIC DNA]</scope>
</reference>
<sequence length="194" mass="21822">MKPLDSVVFSGSRVTRNGFISKYGTVHILLSNVTEVGRDNEGAQYWSEDLLKYPSPKFRATIADCELVIKKQSEKICTVPQAKLYLVFFTLIRVALNNGYLISKDLVAIYGPALLDASGGREPSLFDNSPFVRVDPSFAGKELMVLQLAGDDQARVFTLDGKMIKSSVDYPLSYEKWGKIFNHEERNYIIENLE</sequence>